<dbReference type="CDD" id="cd13580">
    <property type="entry name" value="PBP2_AlgQ_like_1"/>
    <property type="match status" value="1"/>
</dbReference>
<protein>
    <submittedName>
        <fullName evidence="7">Lipoprotein LipO</fullName>
    </submittedName>
</protein>
<dbReference type="PANTHER" id="PTHR43649">
    <property type="entry name" value="ARABINOSE-BINDING PROTEIN-RELATED"/>
    <property type="match status" value="1"/>
</dbReference>
<dbReference type="InterPro" id="IPR050490">
    <property type="entry name" value="Bact_solute-bd_prot1"/>
</dbReference>
<feature type="signal peptide" evidence="6">
    <location>
        <begin position="1"/>
        <end position="28"/>
    </location>
</feature>
<name>A0ABY4RNK0_9BACL</name>
<evidence type="ECO:0000313" key="7">
    <source>
        <dbReference type="EMBL" id="UQZ83733.1"/>
    </source>
</evidence>
<evidence type="ECO:0000256" key="6">
    <source>
        <dbReference type="SAM" id="SignalP"/>
    </source>
</evidence>
<keyword evidence="2 6" id="KW-0732">Signal</keyword>
<evidence type="ECO:0000256" key="2">
    <source>
        <dbReference type="ARBA" id="ARBA00022729"/>
    </source>
</evidence>
<keyword evidence="3" id="KW-0472">Membrane</keyword>
<dbReference type="Pfam" id="PF01547">
    <property type="entry name" value="SBP_bac_1"/>
    <property type="match status" value="1"/>
</dbReference>
<sequence length="518" mass="57282">MHLNMNPKYVKRTSMACAAVLAATAILAGCGGSKTDNGGAAQTAGKDAGAAKTEGPLKLTIMANLSTPEVPSDRIEKILEEKTNTQLEFQWVPDGSYDEKFQAAFATGSLPQAAYLKNQSSFVLLRDAIKNGQFWEIGPYLKDYPNLSKLNPDVLKNTAVEGKIYSLYQERPIARQGVIYRKDWADKLGLPEPKTVDDLYNMMKKFKEADLAGGGKTLGLADRNDLIYGSFKTLSSYFNTPNGWGVADGKLVPEFMTKGYMDTMKFIKKLRDEGLINQDFPVTSKTDQQNMMYTGRAGVYIGSMQDVLTIQDKTSKNVKEAQYDVLNQFTSEFNSKPTTWGIPGFGTLVVFPKSSVKSEQELKQILAFFDKFFSPEIANLLKYGVEGSHYTLVDGKVQPGTDEKLKEKEQKPYLTVALADTTNILPTQYTLKAQEKAVNLSNDAVKFALQDPTVPLDSKTFNEKGARLQDIIKDATYKFMLGNIDEAGFQAAVKKWQDEGGAKIMEEYNASYKASGGK</sequence>
<reference evidence="7" key="2">
    <citation type="journal article" date="2021" name="J Anim Sci Technol">
        <title>Complete genome sequence of Paenibacillus konkukensis sp. nov. SK3146 as a potential probiotic strain.</title>
        <authorList>
            <person name="Jung H.I."/>
            <person name="Park S."/>
            <person name="Niu K.M."/>
            <person name="Lee S.W."/>
            <person name="Kothari D."/>
            <person name="Yi K.J."/>
            <person name="Kim S.K."/>
        </authorList>
    </citation>
    <scope>NUCLEOTIDE SEQUENCE</scope>
    <source>
        <strain evidence="7">SK3146</strain>
    </source>
</reference>
<evidence type="ECO:0000256" key="4">
    <source>
        <dbReference type="ARBA" id="ARBA00023139"/>
    </source>
</evidence>
<keyword evidence="4" id="KW-0564">Palmitate</keyword>
<accession>A0ABY4RNK0</accession>
<feature type="chain" id="PRO_5045149951" evidence="6">
    <location>
        <begin position="29"/>
        <end position="518"/>
    </location>
</feature>
<dbReference type="SUPFAM" id="SSF53850">
    <property type="entry name" value="Periplasmic binding protein-like II"/>
    <property type="match status" value="1"/>
</dbReference>
<keyword evidence="5 7" id="KW-0449">Lipoprotein</keyword>
<evidence type="ECO:0000256" key="1">
    <source>
        <dbReference type="ARBA" id="ARBA00022475"/>
    </source>
</evidence>
<dbReference type="EMBL" id="CP027059">
    <property type="protein sequence ID" value="UQZ83733.1"/>
    <property type="molecule type" value="Genomic_DNA"/>
</dbReference>
<evidence type="ECO:0000256" key="5">
    <source>
        <dbReference type="ARBA" id="ARBA00023288"/>
    </source>
</evidence>
<dbReference type="PANTHER" id="PTHR43649:SF33">
    <property type="entry name" value="POLYGALACTURONAN_RHAMNOGALACTURONAN-BINDING PROTEIN YTCQ"/>
    <property type="match status" value="1"/>
</dbReference>
<proteinExistence type="predicted"/>
<organism evidence="7 8">
    <name type="scientific">Paenibacillus konkukensis</name>
    <dbReference type="NCBI Taxonomy" id="2020716"/>
    <lineage>
        <taxon>Bacteria</taxon>
        <taxon>Bacillati</taxon>
        <taxon>Bacillota</taxon>
        <taxon>Bacilli</taxon>
        <taxon>Bacillales</taxon>
        <taxon>Paenibacillaceae</taxon>
        <taxon>Paenibacillus</taxon>
    </lineage>
</organism>
<evidence type="ECO:0000256" key="3">
    <source>
        <dbReference type="ARBA" id="ARBA00023136"/>
    </source>
</evidence>
<dbReference type="Gene3D" id="3.40.190.10">
    <property type="entry name" value="Periplasmic binding protein-like II"/>
    <property type="match status" value="2"/>
</dbReference>
<reference evidence="7" key="1">
    <citation type="submission" date="2018-02" db="EMBL/GenBank/DDBJ databases">
        <authorList>
            <person name="Kim S.-K."/>
            <person name="Jung H.-I."/>
            <person name="Lee S.-W."/>
        </authorList>
    </citation>
    <scope>NUCLEOTIDE SEQUENCE</scope>
    <source>
        <strain evidence="7">SK3146</strain>
    </source>
</reference>
<keyword evidence="1" id="KW-1003">Cell membrane</keyword>
<dbReference type="Proteomes" id="UP001057134">
    <property type="component" value="Chromosome"/>
</dbReference>
<gene>
    <name evidence="7" type="primary">lipO_50</name>
    <name evidence="7" type="ORF">SK3146_02940</name>
</gene>
<dbReference type="InterPro" id="IPR006059">
    <property type="entry name" value="SBP"/>
</dbReference>
<keyword evidence="8" id="KW-1185">Reference proteome</keyword>
<evidence type="ECO:0000313" key="8">
    <source>
        <dbReference type="Proteomes" id="UP001057134"/>
    </source>
</evidence>